<dbReference type="OrthoDB" id="664960at2759"/>
<keyword evidence="2" id="KW-0611">Plant defense</keyword>
<dbReference type="GO" id="GO:0006952">
    <property type="term" value="P:defense response"/>
    <property type="evidence" value="ECO:0007669"/>
    <property type="project" value="UniProtKB-KW"/>
</dbReference>
<dbReference type="GO" id="GO:0043531">
    <property type="term" value="F:ADP binding"/>
    <property type="evidence" value="ECO:0007669"/>
    <property type="project" value="InterPro"/>
</dbReference>
<dbReference type="EMBL" id="KE343656">
    <property type="protein sequence ID" value="EXB37727.1"/>
    <property type="molecule type" value="Genomic_DNA"/>
</dbReference>
<dbReference type="Proteomes" id="UP000030645">
    <property type="component" value="Unassembled WGS sequence"/>
</dbReference>
<dbReference type="PANTHER" id="PTHR33463:SF187">
    <property type="entry name" value="AND NB-ARC DOMAIN DISEASE RESISTANCE PROTEIN, PUTATIVE-RELATED"/>
    <property type="match status" value="1"/>
</dbReference>
<reference evidence="7" key="1">
    <citation type="submission" date="2013-01" db="EMBL/GenBank/DDBJ databases">
        <title>Draft Genome Sequence of a Mulberry Tree, Morus notabilis C.K. Schneid.</title>
        <authorList>
            <person name="He N."/>
            <person name="Zhao S."/>
        </authorList>
    </citation>
    <scope>NUCLEOTIDE SEQUENCE</scope>
</reference>
<evidence type="ECO:0000256" key="1">
    <source>
        <dbReference type="ARBA" id="ARBA00022741"/>
    </source>
</evidence>
<dbReference type="SUPFAM" id="SSF52540">
    <property type="entry name" value="P-loop containing nucleoside triphosphate hydrolases"/>
    <property type="match status" value="1"/>
</dbReference>
<gene>
    <name evidence="6" type="ORF">L484_010201</name>
</gene>
<dbReference type="PANTHER" id="PTHR33463">
    <property type="entry name" value="NB-ARC DOMAIN-CONTAINING PROTEIN-RELATED"/>
    <property type="match status" value="1"/>
</dbReference>
<dbReference type="eggNOG" id="KOG4658">
    <property type="taxonomic scope" value="Eukaryota"/>
</dbReference>
<protein>
    <submittedName>
        <fullName evidence="6">Putative disease resistance protein</fullName>
    </submittedName>
</protein>
<dbReference type="InterPro" id="IPR002182">
    <property type="entry name" value="NB-ARC"/>
</dbReference>
<dbReference type="AlphaFoldDB" id="W9QHT4"/>
<dbReference type="Gene3D" id="3.40.50.300">
    <property type="entry name" value="P-loop containing nucleotide triphosphate hydrolases"/>
    <property type="match status" value="1"/>
</dbReference>
<evidence type="ECO:0000256" key="2">
    <source>
        <dbReference type="ARBA" id="ARBA00022821"/>
    </source>
</evidence>
<dbReference type="GO" id="GO:0005524">
    <property type="term" value="F:ATP binding"/>
    <property type="evidence" value="ECO:0007669"/>
    <property type="project" value="UniProtKB-KW"/>
</dbReference>
<feature type="coiled-coil region" evidence="4">
    <location>
        <begin position="36"/>
        <end position="99"/>
    </location>
</feature>
<evidence type="ECO:0000259" key="5">
    <source>
        <dbReference type="Pfam" id="PF00931"/>
    </source>
</evidence>
<dbReference type="KEGG" id="mnt:21393504"/>
<keyword evidence="7" id="KW-1185">Reference proteome</keyword>
<evidence type="ECO:0000256" key="4">
    <source>
        <dbReference type="SAM" id="Coils"/>
    </source>
</evidence>
<evidence type="ECO:0000313" key="7">
    <source>
        <dbReference type="Proteomes" id="UP000030645"/>
    </source>
</evidence>
<keyword evidence="1" id="KW-0547">Nucleotide-binding</keyword>
<accession>W9QHT4</accession>
<dbReference type="Pfam" id="PF00931">
    <property type="entry name" value="NB-ARC"/>
    <property type="match status" value="1"/>
</dbReference>
<proteinExistence type="predicted"/>
<dbReference type="InterPro" id="IPR050905">
    <property type="entry name" value="Plant_NBS-LRR"/>
</dbReference>
<evidence type="ECO:0000256" key="3">
    <source>
        <dbReference type="ARBA" id="ARBA00022840"/>
    </source>
</evidence>
<dbReference type="InterPro" id="IPR042197">
    <property type="entry name" value="Apaf_helical"/>
</dbReference>
<dbReference type="Gene3D" id="1.10.8.430">
    <property type="entry name" value="Helical domain of apoptotic protease-activating factors"/>
    <property type="match status" value="1"/>
</dbReference>
<feature type="domain" description="NB-ARC" evidence="5">
    <location>
        <begin position="157"/>
        <end position="320"/>
    </location>
</feature>
<keyword evidence="4" id="KW-0175">Coiled coil</keyword>
<evidence type="ECO:0000313" key="6">
    <source>
        <dbReference type="EMBL" id="EXB37727.1"/>
    </source>
</evidence>
<keyword evidence="3" id="KW-0067">ATP-binding</keyword>
<name>W9QHT4_9ROSA</name>
<dbReference type="PRINTS" id="PR00364">
    <property type="entry name" value="DISEASERSIST"/>
</dbReference>
<organism evidence="6 7">
    <name type="scientific">Morus notabilis</name>
    <dbReference type="NCBI Taxonomy" id="981085"/>
    <lineage>
        <taxon>Eukaryota</taxon>
        <taxon>Viridiplantae</taxon>
        <taxon>Streptophyta</taxon>
        <taxon>Embryophyta</taxon>
        <taxon>Tracheophyta</taxon>
        <taxon>Spermatophyta</taxon>
        <taxon>Magnoliopsida</taxon>
        <taxon>eudicotyledons</taxon>
        <taxon>Gunneridae</taxon>
        <taxon>Pentapetalae</taxon>
        <taxon>rosids</taxon>
        <taxon>fabids</taxon>
        <taxon>Rosales</taxon>
        <taxon>Moraceae</taxon>
        <taxon>Moreae</taxon>
        <taxon>Morus</taxon>
    </lineage>
</organism>
<sequence length="377" mass="42848">MGIQFLALLTSVHAKIELAKQIMEYLKLFPQWQKNVKEQDEKVKTLKRKRDALIDLAGDVNEEVKAAEIQPGKKPRREVETWLKNVETKKDDIRKLEEKVGEKKYLLFSWLESSVERNLQEVKELYEQGQFSDGLFLDVRSTSGEPLLTQKLVGRDSNLKTIFEWLNDSSVSRIGVYGERGVGKTAILTHIQNGLTQNNTTFEHVYWVGVPEQPSVQKLQGVIARQVGLNLSDEEDKIIRASKLHNALTRTGNCVIILDGVGRLSTEEVGIPDGEKGCKMVLSTGSLRHCLRMNCEKTLEIEPLSHDEASTLFRQKLANRNTLGQEIENIVEQIVKECQGLPLWIMNVADRLRGVDDINEWRNALTEVTEYRKGLAD</sequence>
<dbReference type="InterPro" id="IPR027417">
    <property type="entry name" value="P-loop_NTPase"/>
</dbReference>